<evidence type="ECO:0000256" key="5">
    <source>
        <dbReference type="ARBA" id="ARBA00022741"/>
    </source>
</evidence>
<evidence type="ECO:0000256" key="10">
    <source>
        <dbReference type="SAM" id="Coils"/>
    </source>
</evidence>
<evidence type="ECO:0000256" key="4">
    <source>
        <dbReference type="ARBA" id="ARBA00022679"/>
    </source>
</evidence>
<dbReference type="InterPro" id="IPR003661">
    <property type="entry name" value="HisK_dim/P_dom"/>
</dbReference>
<evidence type="ECO:0000259" key="12">
    <source>
        <dbReference type="PROSITE" id="PS50110"/>
    </source>
</evidence>
<dbReference type="PANTHER" id="PTHR43547">
    <property type="entry name" value="TWO-COMPONENT HISTIDINE KINASE"/>
    <property type="match status" value="1"/>
</dbReference>
<organism evidence="14 15">
    <name type="scientific">Spirosoma profusum</name>
    <dbReference type="NCBI Taxonomy" id="2771354"/>
    <lineage>
        <taxon>Bacteria</taxon>
        <taxon>Pseudomonadati</taxon>
        <taxon>Bacteroidota</taxon>
        <taxon>Cytophagia</taxon>
        <taxon>Cytophagales</taxon>
        <taxon>Cytophagaceae</taxon>
        <taxon>Spirosoma</taxon>
    </lineage>
</organism>
<dbReference type="Gene3D" id="3.40.50.2300">
    <property type="match status" value="1"/>
</dbReference>
<dbReference type="Pfam" id="PF02518">
    <property type="entry name" value="HATPase_c"/>
    <property type="match status" value="2"/>
</dbReference>
<dbReference type="EMBL" id="JACWZY010000021">
    <property type="protein sequence ID" value="MBD2703442.1"/>
    <property type="molecule type" value="Genomic_DNA"/>
</dbReference>
<keyword evidence="8" id="KW-0902">Two-component regulatory system</keyword>
<dbReference type="GO" id="GO:0005524">
    <property type="term" value="F:ATP binding"/>
    <property type="evidence" value="ECO:0007669"/>
    <property type="project" value="UniProtKB-KW"/>
</dbReference>
<keyword evidence="6" id="KW-0418">Kinase</keyword>
<dbReference type="InterPro" id="IPR036097">
    <property type="entry name" value="HisK_dim/P_sf"/>
</dbReference>
<dbReference type="SMART" id="SM00086">
    <property type="entry name" value="PAC"/>
    <property type="match status" value="3"/>
</dbReference>
<evidence type="ECO:0000256" key="7">
    <source>
        <dbReference type="ARBA" id="ARBA00022840"/>
    </source>
</evidence>
<dbReference type="Pfam" id="PF08448">
    <property type="entry name" value="PAS_4"/>
    <property type="match status" value="2"/>
</dbReference>
<evidence type="ECO:0000256" key="1">
    <source>
        <dbReference type="ARBA" id="ARBA00000085"/>
    </source>
</evidence>
<evidence type="ECO:0000259" key="11">
    <source>
        <dbReference type="PROSITE" id="PS50109"/>
    </source>
</evidence>
<dbReference type="InterPro" id="IPR013656">
    <property type="entry name" value="PAS_4"/>
</dbReference>
<keyword evidence="5" id="KW-0547">Nucleotide-binding</keyword>
<protein>
    <recommendedName>
        <fullName evidence="2">histidine kinase</fullName>
        <ecNumber evidence="2">2.7.13.3</ecNumber>
    </recommendedName>
</protein>
<dbReference type="Pfam" id="PF08447">
    <property type="entry name" value="PAS_3"/>
    <property type="match status" value="1"/>
</dbReference>
<proteinExistence type="predicted"/>
<evidence type="ECO:0000313" key="14">
    <source>
        <dbReference type="EMBL" id="MBD2703442.1"/>
    </source>
</evidence>
<feature type="domain" description="PAC" evidence="13">
    <location>
        <begin position="1079"/>
        <end position="1131"/>
    </location>
</feature>
<dbReference type="NCBIfam" id="TIGR00229">
    <property type="entry name" value="sensory_box"/>
    <property type="match status" value="2"/>
</dbReference>
<gene>
    <name evidence="14" type="ORF">IC229_22550</name>
</gene>
<dbReference type="SUPFAM" id="SSF47384">
    <property type="entry name" value="Homodimeric domain of signal transducing histidine kinase"/>
    <property type="match status" value="2"/>
</dbReference>
<dbReference type="FunFam" id="3.30.565.10:FF:000006">
    <property type="entry name" value="Sensor histidine kinase WalK"/>
    <property type="match status" value="1"/>
</dbReference>
<dbReference type="InterPro" id="IPR004358">
    <property type="entry name" value="Sig_transdc_His_kin-like_C"/>
</dbReference>
<dbReference type="InterPro" id="IPR035965">
    <property type="entry name" value="PAS-like_dom_sf"/>
</dbReference>
<keyword evidence="3 9" id="KW-0597">Phosphoprotein</keyword>
<dbReference type="CDD" id="cd16922">
    <property type="entry name" value="HATPase_EvgS-ArcB-TorS-like"/>
    <property type="match status" value="1"/>
</dbReference>
<dbReference type="Gene3D" id="1.10.287.130">
    <property type="match status" value="2"/>
</dbReference>
<dbReference type="CDD" id="cd00130">
    <property type="entry name" value="PAS"/>
    <property type="match status" value="1"/>
</dbReference>
<feature type="domain" description="PAC" evidence="13">
    <location>
        <begin position="952"/>
        <end position="1007"/>
    </location>
</feature>
<dbReference type="InterPro" id="IPR036890">
    <property type="entry name" value="HATPase_C_sf"/>
</dbReference>
<evidence type="ECO:0000256" key="6">
    <source>
        <dbReference type="ARBA" id="ARBA00022777"/>
    </source>
</evidence>
<dbReference type="PROSITE" id="PS50113">
    <property type="entry name" value="PAC"/>
    <property type="match status" value="3"/>
</dbReference>
<dbReference type="InterPro" id="IPR013655">
    <property type="entry name" value="PAS_fold_3"/>
</dbReference>
<dbReference type="InterPro" id="IPR005467">
    <property type="entry name" value="His_kinase_dom"/>
</dbReference>
<comment type="caution">
    <text evidence="14">The sequence shown here is derived from an EMBL/GenBank/DDBJ whole genome shotgun (WGS) entry which is preliminary data.</text>
</comment>
<dbReference type="InterPro" id="IPR003594">
    <property type="entry name" value="HATPase_dom"/>
</dbReference>
<feature type="domain" description="Response regulatory" evidence="12">
    <location>
        <begin position="623"/>
        <end position="738"/>
    </location>
</feature>
<dbReference type="Pfam" id="PF00072">
    <property type="entry name" value="Response_reg"/>
    <property type="match status" value="1"/>
</dbReference>
<dbReference type="InterPro" id="IPR000700">
    <property type="entry name" value="PAS-assoc_C"/>
</dbReference>
<reference evidence="14" key="1">
    <citation type="submission" date="2020-09" db="EMBL/GenBank/DDBJ databases">
        <authorList>
            <person name="Kim M.K."/>
        </authorList>
    </citation>
    <scope>NUCLEOTIDE SEQUENCE</scope>
    <source>
        <strain evidence="14">BT702</strain>
    </source>
</reference>
<evidence type="ECO:0000259" key="13">
    <source>
        <dbReference type="PROSITE" id="PS50113"/>
    </source>
</evidence>
<dbReference type="PROSITE" id="PS50109">
    <property type="entry name" value="HIS_KIN"/>
    <property type="match status" value="2"/>
</dbReference>
<accession>A0A926Y2W3</accession>
<dbReference type="GO" id="GO:0000155">
    <property type="term" value="F:phosphorelay sensor kinase activity"/>
    <property type="evidence" value="ECO:0007669"/>
    <property type="project" value="InterPro"/>
</dbReference>
<evidence type="ECO:0000313" key="15">
    <source>
        <dbReference type="Proteomes" id="UP000598820"/>
    </source>
</evidence>
<feature type="domain" description="Histidine kinase" evidence="11">
    <location>
        <begin position="1153"/>
        <end position="1368"/>
    </location>
</feature>
<dbReference type="FunFam" id="3.30.565.10:FF:000037">
    <property type="entry name" value="Hybrid sensor histidine kinase/response regulator"/>
    <property type="match status" value="1"/>
</dbReference>
<feature type="modified residue" description="4-aspartylphosphate" evidence="9">
    <location>
        <position position="671"/>
    </location>
</feature>
<keyword evidence="7" id="KW-0067">ATP-binding</keyword>
<dbReference type="Gene3D" id="3.30.565.10">
    <property type="entry name" value="Histidine kinase-like ATPase, C-terminal domain"/>
    <property type="match status" value="2"/>
</dbReference>
<feature type="domain" description="Histidine kinase" evidence="11">
    <location>
        <begin position="348"/>
        <end position="564"/>
    </location>
</feature>
<dbReference type="SMART" id="SM00388">
    <property type="entry name" value="HisKA"/>
    <property type="match status" value="2"/>
</dbReference>
<evidence type="ECO:0000256" key="2">
    <source>
        <dbReference type="ARBA" id="ARBA00012438"/>
    </source>
</evidence>
<dbReference type="InterPro" id="IPR011006">
    <property type="entry name" value="CheY-like_superfamily"/>
</dbReference>
<feature type="domain" description="PAC" evidence="13">
    <location>
        <begin position="822"/>
        <end position="876"/>
    </location>
</feature>
<dbReference type="Pfam" id="PF00512">
    <property type="entry name" value="HisKA"/>
    <property type="match status" value="2"/>
</dbReference>
<feature type="coiled-coil region" evidence="10">
    <location>
        <begin position="315"/>
        <end position="342"/>
    </location>
</feature>
<comment type="catalytic activity">
    <reaction evidence="1">
        <text>ATP + protein L-histidine = ADP + protein N-phospho-L-histidine.</text>
        <dbReference type="EC" id="2.7.13.3"/>
    </reaction>
</comment>
<dbReference type="PROSITE" id="PS50110">
    <property type="entry name" value="RESPONSE_REGULATORY"/>
    <property type="match status" value="1"/>
</dbReference>
<sequence length="1375" mass="152900">MLTASSLSPTSNQGFLSGGGELGQLIRSFDWSQTPLGAVDSWPQSLRSALSICLNSNFPIAIYWGKELHLLYNDAWSPIPGNKHPWALGRTARQVWPEIWEQIEPQFALAFSGQPGGSKDALLPMQRHGYTEECYFDFTFTPIYGEAGTVEGVFNAVIETTYRVISERRTTFLKQLAIQLARATTSTDVYQQAIHDLKTINKDIAFACLYTQKGSEAPLLFASTDDSLAMSNSLLKSLPFEEVSQAGHSVLIPDLTEYLSGIPRGFWAELPMTGILVPLKSSMGSVEGFLFCGLSPRLSFDEDYALFIESVASAMATVVSNIASLEAERKRAEALAEIDRTKTTFFANISHEFRTPLTLLLGPIEDMLTAPQLDPAYKSGLEVMHRNALRMQKLVNTLLDFSKIEAGRAKASFQAVAIGALTAELASSFRSAIEKAGMQLLIHSEPILGEVYLDVDMWEKIVLNLVSNAFKYTQQGHITLTIRAVTQSVEVVVADTGVGIAQDQLDNVFNRFYRIENGPSRSQEGTGIGLAMVKELVKLHGGSIHVSSQPGKGSVFTITLPMGKAHLPLDQLAPPTARSSSTQSAAYVQEALRWNGSQTLQEPIGIERVGTDQSHQYPVAKPTVLLADDNADMRDYIERLLGEQFVVLTAMDGQDALTKLLQHKPDLLITDVMMPNLDGFGLLNQVRAHPELKSTPVIFLSARAGDEAKVEGLNAGADDYLVKPFSAKELIVRVANHIRINQIRRATEQQFYQLFLQAPTLINVFKGPDHRYEIFHPLNKAIFGEVDFTGMTIREALPELEGQGIVELLDEVYQTGKRVEQQERAIEFLNKDGKKELRILTFSYQPWYDLKGHIQGVLNVAIDVTRQVTAQQTIEKSAQNLRAIFAQSPVAMTLFRGSTQVVDIVNERMLTFWGKTKEDVLGKSVFAGLPELKGQGFEAILDHVYTTGEPYSAIEHPVILVRNGQPETVYVNFAYEALREPEGTISGVMAVALEVTEQVLARKTVEEAETKARLAIESAELGTYELNLRTNELTGTDRFYQIWGASRSASRQQLATQIHPADQSIRQQAHQALARTGKLHYEIRVQGEDGQQRWVRLTGKQLYDPPGNPVTLLGVVQDITEQKQFAQLLSQQVQQRTLELQQSNEDLQQFAHVASHDLKEPVRKVKLFSTRLEEEYGDLLPQKAQLFVEKIQRSADRMLAMIQGVLSYSSLTGLSQQPEQIDLMLLLEQIETDLEVLMLDKQAQINKQAIPDIEGTPVLIYQLFYNLINNALKFAKATEPPIITISTVEADEQLVKILVADNGIGFDQQHAGRVFETFTRLHAKDAYEGTGLGLALCKKIVERHRGTITVQSVIKQGSTFIITLPRKQTFFNKPE</sequence>
<evidence type="ECO:0000256" key="3">
    <source>
        <dbReference type="ARBA" id="ARBA00022553"/>
    </source>
</evidence>
<evidence type="ECO:0000256" key="9">
    <source>
        <dbReference type="PROSITE-ProRule" id="PRU00169"/>
    </source>
</evidence>
<dbReference type="SMART" id="SM00448">
    <property type="entry name" value="REC"/>
    <property type="match status" value="1"/>
</dbReference>
<dbReference type="FunFam" id="1.10.287.130:FF:000045">
    <property type="entry name" value="Two-component system sensor histidine kinase/response regulator"/>
    <property type="match status" value="1"/>
</dbReference>
<name>A0A926Y2W3_9BACT</name>
<dbReference type="PRINTS" id="PR00344">
    <property type="entry name" value="BCTRLSENSOR"/>
</dbReference>
<keyword evidence="10" id="KW-0175">Coiled coil</keyword>
<dbReference type="Gene3D" id="3.30.450.20">
    <property type="entry name" value="PAS domain"/>
    <property type="match status" value="4"/>
</dbReference>
<dbReference type="PANTHER" id="PTHR43547:SF2">
    <property type="entry name" value="HYBRID SIGNAL TRANSDUCTION HISTIDINE KINASE C"/>
    <property type="match status" value="1"/>
</dbReference>
<dbReference type="CDD" id="cd17574">
    <property type="entry name" value="REC_OmpR"/>
    <property type="match status" value="1"/>
</dbReference>
<dbReference type="SMART" id="SM00387">
    <property type="entry name" value="HATPase_c"/>
    <property type="match status" value="2"/>
</dbReference>
<dbReference type="CDD" id="cd00082">
    <property type="entry name" value="HisKA"/>
    <property type="match status" value="2"/>
</dbReference>
<dbReference type="Proteomes" id="UP000598820">
    <property type="component" value="Unassembled WGS sequence"/>
</dbReference>
<dbReference type="SUPFAM" id="SSF52172">
    <property type="entry name" value="CheY-like"/>
    <property type="match status" value="1"/>
</dbReference>
<dbReference type="InterPro" id="IPR000014">
    <property type="entry name" value="PAS"/>
</dbReference>
<dbReference type="EC" id="2.7.13.3" evidence="2"/>
<dbReference type="SUPFAM" id="SSF55781">
    <property type="entry name" value="GAF domain-like"/>
    <property type="match status" value="1"/>
</dbReference>
<dbReference type="Gene3D" id="2.10.70.100">
    <property type="match status" value="1"/>
</dbReference>
<keyword evidence="15" id="KW-1185">Reference proteome</keyword>
<dbReference type="InterPro" id="IPR001610">
    <property type="entry name" value="PAC"/>
</dbReference>
<dbReference type="SUPFAM" id="SSF55785">
    <property type="entry name" value="PYP-like sensor domain (PAS domain)"/>
    <property type="match status" value="3"/>
</dbReference>
<dbReference type="SUPFAM" id="SSF55874">
    <property type="entry name" value="ATPase domain of HSP90 chaperone/DNA topoisomerase II/histidine kinase"/>
    <property type="match status" value="2"/>
</dbReference>
<dbReference type="InterPro" id="IPR001789">
    <property type="entry name" value="Sig_transdc_resp-reg_receiver"/>
</dbReference>
<keyword evidence="4" id="KW-0808">Transferase</keyword>
<evidence type="ECO:0000256" key="8">
    <source>
        <dbReference type="ARBA" id="ARBA00023012"/>
    </source>
</evidence>
<dbReference type="RefSeq" id="WP_190889287.1">
    <property type="nucleotide sequence ID" value="NZ_JACWZY010000021.1"/>
</dbReference>